<evidence type="ECO:0000313" key="2">
    <source>
        <dbReference type="EMBL" id="MBW4661528.1"/>
    </source>
</evidence>
<dbReference type="SMART" id="SM00028">
    <property type="entry name" value="TPR"/>
    <property type="match status" value="4"/>
</dbReference>
<accession>A0A951QF15</accession>
<dbReference type="GO" id="GO:0007165">
    <property type="term" value="P:signal transduction"/>
    <property type="evidence" value="ECO:0007669"/>
    <property type="project" value="InterPro"/>
</dbReference>
<dbReference type="SUPFAM" id="SSF52540">
    <property type="entry name" value="P-loop containing nucleoside triphosphate hydrolases"/>
    <property type="match status" value="1"/>
</dbReference>
<reference evidence="2" key="1">
    <citation type="submission" date="2021-05" db="EMBL/GenBank/DDBJ databases">
        <authorList>
            <person name="Pietrasiak N."/>
            <person name="Ward R."/>
            <person name="Stajich J.E."/>
            <person name="Kurbessoian T."/>
        </authorList>
    </citation>
    <scope>NUCLEOTIDE SEQUENCE</scope>
    <source>
        <strain evidence="2">UHER 2000/2452</strain>
    </source>
</reference>
<evidence type="ECO:0000259" key="1">
    <source>
        <dbReference type="PROSITE" id="PS50104"/>
    </source>
</evidence>
<dbReference type="AlphaFoldDB" id="A0A951QF15"/>
<gene>
    <name evidence="2" type="ORF">KME15_22895</name>
</gene>
<dbReference type="Gene3D" id="3.40.50.10140">
    <property type="entry name" value="Toll/interleukin-1 receptor homology (TIR) domain"/>
    <property type="match status" value="1"/>
</dbReference>
<dbReference type="Gene3D" id="1.25.40.10">
    <property type="entry name" value="Tetratricopeptide repeat domain"/>
    <property type="match status" value="2"/>
</dbReference>
<dbReference type="SUPFAM" id="SSF48452">
    <property type="entry name" value="TPR-like"/>
    <property type="match status" value="2"/>
</dbReference>
<comment type="caution">
    <text evidence="2">The sequence shown here is derived from an EMBL/GenBank/DDBJ whole genome shotgun (WGS) entry which is preliminary data.</text>
</comment>
<dbReference type="SUPFAM" id="SSF52200">
    <property type="entry name" value="Toll/Interleukin receptor TIR domain"/>
    <property type="match status" value="1"/>
</dbReference>
<dbReference type="InterPro" id="IPR000157">
    <property type="entry name" value="TIR_dom"/>
</dbReference>
<keyword evidence="2" id="KW-0675">Receptor</keyword>
<protein>
    <submittedName>
        <fullName evidence="2">Toll/interleukin-1 receptor domain-containing protein</fullName>
    </submittedName>
</protein>
<dbReference type="PANTHER" id="PTHR47691">
    <property type="entry name" value="REGULATOR-RELATED"/>
    <property type="match status" value="1"/>
</dbReference>
<organism evidence="2 3">
    <name type="scientific">Drouetiella hepatica Uher 2000/2452</name>
    <dbReference type="NCBI Taxonomy" id="904376"/>
    <lineage>
        <taxon>Bacteria</taxon>
        <taxon>Bacillati</taxon>
        <taxon>Cyanobacteriota</taxon>
        <taxon>Cyanophyceae</taxon>
        <taxon>Oculatellales</taxon>
        <taxon>Oculatellaceae</taxon>
        <taxon>Drouetiella</taxon>
    </lineage>
</organism>
<reference evidence="2" key="2">
    <citation type="journal article" date="2022" name="Microbiol. Resour. Announc.">
        <title>Metagenome Sequencing to Explore Phylogenomics of Terrestrial Cyanobacteria.</title>
        <authorList>
            <person name="Ward R.D."/>
            <person name="Stajich J.E."/>
            <person name="Johansen J.R."/>
            <person name="Huntemann M."/>
            <person name="Clum A."/>
            <person name="Foster B."/>
            <person name="Foster B."/>
            <person name="Roux S."/>
            <person name="Palaniappan K."/>
            <person name="Varghese N."/>
            <person name="Mukherjee S."/>
            <person name="Reddy T.B.K."/>
            <person name="Daum C."/>
            <person name="Copeland A."/>
            <person name="Chen I.A."/>
            <person name="Ivanova N.N."/>
            <person name="Kyrpides N.C."/>
            <person name="Shapiro N."/>
            <person name="Eloe-Fadrosh E.A."/>
            <person name="Pietrasiak N."/>
        </authorList>
    </citation>
    <scope>NUCLEOTIDE SEQUENCE</scope>
    <source>
        <strain evidence="2">UHER 2000/2452</strain>
    </source>
</reference>
<dbReference type="InterPro" id="IPR035897">
    <property type="entry name" value="Toll_tir_struct_dom_sf"/>
</dbReference>
<dbReference type="InterPro" id="IPR027417">
    <property type="entry name" value="P-loop_NTPase"/>
</dbReference>
<name>A0A951QF15_9CYAN</name>
<dbReference type="Pfam" id="PF13676">
    <property type="entry name" value="TIR_2"/>
    <property type="match status" value="1"/>
</dbReference>
<dbReference type="PROSITE" id="PS50104">
    <property type="entry name" value="TIR"/>
    <property type="match status" value="1"/>
</dbReference>
<feature type="domain" description="TIR" evidence="1">
    <location>
        <begin position="27"/>
        <end position="158"/>
    </location>
</feature>
<evidence type="ECO:0000313" key="3">
    <source>
        <dbReference type="Proteomes" id="UP000757435"/>
    </source>
</evidence>
<dbReference type="SMART" id="SM00255">
    <property type="entry name" value="TIR"/>
    <property type="match status" value="1"/>
</dbReference>
<dbReference type="InterPro" id="IPR019734">
    <property type="entry name" value="TPR_rpt"/>
</dbReference>
<dbReference type="Proteomes" id="UP000757435">
    <property type="component" value="Unassembled WGS sequence"/>
</dbReference>
<dbReference type="InterPro" id="IPR011990">
    <property type="entry name" value="TPR-like_helical_dom_sf"/>
</dbReference>
<sequence>MVKLLPNLFDRPMSHSSKQLPSDSNSYEYDVFISYSTKDQWVKGELLRRLEDAGLKCCIDYRDFRIGAPAISELKRAATTSRKTLMVLTPNYLESKWTEFERYLLQTPDPLNKELRLIPFPLLKESCELPPDIGYLTYLNFIDPDDPIFAWTQLLTALGKPPAAKPPQENTPRQWLLAHPYGMPPHFTGRVAERQMLSDWLNQDSQPLLVLRALGGFGKSALTWYWLLHDVNRQQWRQVVWWSFYEPQADFNAFMRVTLTYLMGREPKEMPPRQQLDQLLDLLSRSPVLLVMDGFERELRAYSSMGAAYQGDELARTERQNDRDCINPYAEQFLRNLSSLPQMRGKVLMTTRLRPRPVELTGGALLQGCREEELTQMQPADAVAFFRSQGIRGNRAEIETACADYGYHPLSLRLLSGLVVNDFRNPGDIKVAQRLNLTGGLVQRQHHVLEQSYQSLTDFRRQLLSRIACFRSPVDYAVLEAISETADRELETDLRDLIDRGLLHYDRSTQRFDLHPIVRRYAYDRMGDSDRTSAHQQLQIYFIAVPAVEKVQTLADLAPVIELYHHMVRSGQYDEAFVLFRDRIEQATYYQLGAYSLRIELLRALFPQGEDHLPQLQDQGNQAWTLTALANSYSLNGQPAQAVPLFEQQNAIQEQQGNKKNWAIGLGNLAYMVQLPIGALQAAEANLRRRIALCQEIEDEFREAVGHQELGRLLAYRGVGAEAALDKALGLFEKGNQVQGQGPTWDYRSLSALLRVRIGDTQAAATALAAAERSLELADEFARTNYPVERFYVRSHWLLGAAHRVNGNLEQSDHHLSEAMTRCRAINLVDTEADILLDLARLRVDQGQPEEALCLAAEAEAIAERSGYVLQGADVQLFLAEQALARGNHPEALKYAQKARQLATCDGGEYTYKVTYEAAGRLLQQLS</sequence>
<dbReference type="PANTHER" id="PTHR47691:SF3">
    <property type="entry name" value="HTH-TYPE TRANSCRIPTIONAL REGULATOR RV0890C-RELATED"/>
    <property type="match status" value="1"/>
</dbReference>
<proteinExistence type="predicted"/>
<dbReference type="Gene3D" id="3.40.50.300">
    <property type="entry name" value="P-loop containing nucleotide triphosphate hydrolases"/>
    <property type="match status" value="1"/>
</dbReference>
<dbReference type="EMBL" id="JAHHHD010000039">
    <property type="protein sequence ID" value="MBW4661528.1"/>
    <property type="molecule type" value="Genomic_DNA"/>
</dbReference>